<evidence type="ECO:0000256" key="10">
    <source>
        <dbReference type="ARBA" id="ARBA00022692"/>
    </source>
</evidence>
<evidence type="ECO:0000256" key="6">
    <source>
        <dbReference type="ARBA" id="ARBA00021844"/>
    </source>
</evidence>
<reference evidence="17 18" key="1">
    <citation type="submission" date="2020-04" db="EMBL/GenBank/DDBJ databases">
        <authorList>
            <person name="De Canck E."/>
        </authorList>
    </citation>
    <scope>NUCLEOTIDE SEQUENCE [LARGE SCALE GENOMIC DNA]</scope>
    <source>
        <strain evidence="17 18">LMG 29739</strain>
    </source>
</reference>
<dbReference type="AlphaFoldDB" id="A0A6J5EZF0"/>
<dbReference type="UniPathway" id="UPA00694"/>
<dbReference type="NCBIfam" id="NF008323">
    <property type="entry name" value="PRK11114.1-1"/>
    <property type="match status" value="1"/>
</dbReference>
<sequence>MRNMRRGGVRSDSFESAQTGSRARGACATRDGVACRLIAVCTLRSQARAARGTRRASCVLRVVRVLRVLLLAGCVMLGLGGVALPTATAQEPQAAAMPRGAEADAALSAQANTQAAAQSGKSAGSNAAGATATGSATAGSIAGATSPVPQSSMRSAAANAAAPLAPADAGAPLGPARMLDPHAAAQAPLADPVAQTFAAVRTGRDTMPTTADNGTPMSGGRRQVFTFEQLGARDPLQLRGVDSQNGVPFSVRADEVVTGATLRLIYSYSPSLLANLSHLKVLVNGEVAATLPLPREQAGLLVARDIPIEPRLITEFNNLNVQLIGHYTQGCEDPASSALWATVSNASTLDLTFGALSTRPELGLLPLPFFDRRDIRRLELPFVFAAQPDEDTLEAAGIVASWFGAFARYRGALFPAQLDSPPPSGNAVVFATSDAHPAGVKLPAINGPTLAVVDREAPAHGKLLLVLGRDARELKVAANVLTLGEAALAGSLQTITHVDTPRAREPYDAPRWLPTDRPVRFGELTPANELSVRGYDPDVIRVNLRVAPDLFTWRSKGVPIDLRYRYTARPAPDRSTLNINVDNTFVQSLRIPAQSASMLDLGRYLNRLLPDRTGPAQREIYIPAHLLASQAQLRFHFFYDMPKTGECQGQVIDNVRGEIDPNSTIDLSSFPHYMALPDLAAFANSGFPFTRMADLSQTAVILPTQPSASDYSLYLMVMGRMGASTGYPVTGVTVGAPGDAQHYADKDLLVLGAPGRQPLLGTWEKSMPFSSDDDARRWQLSNASFRITSWWYGDRGGVRTAGRADLSLVSASGDAILTGFQSPLRDGRSVVALIGAAGQSDDDLTSALLEPDLVSQIQGALTVVRGRSLEVISNGNVYYVGHLSPIEYMQWVLSVHPLLLLFGGVLAALIIAAVFYRLLRSIAARRLQD</sequence>
<evidence type="ECO:0000256" key="13">
    <source>
        <dbReference type="ARBA" id="ARBA00023136"/>
    </source>
</evidence>
<dbReference type="EMBL" id="CADIKF010000088">
    <property type="protein sequence ID" value="CAB3771978.1"/>
    <property type="molecule type" value="Genomic_DNA"/>
</dbReference>
<evidence type="ECO:0000313" key="18">
    <source>
        <dbReference type="Proteomes" id="UP000494329"/>
    </source>
</evidence>
<accession>A0A6J5EZF0</accession>
<dbReference type="Gene3D" id="2.60.120.260">
    <property type="entry name" value="Galactose-binding domain-like"/>
    <property type="match status" value="2"/>
</dbReference>
<evidence type="ECO:0000256" key="9">
    <source>
        <dbReference type="ARBA" id="ARBA00022636"/>
    </source>
</evidence>
<comment type="pathway">
    <text evidence="3 15">Glycan metabolism; bacterial cellulose biosynthesis.</text>
</comment>
<feature type="transmembrane region" description="Helical" evidence="15">
    <location>
        <begin position="65"/>
        <end position="84"/>
    </location>
</feature>
<evidence type="ECO:0000256" key="14">
    <source>
        <dbReference type="ARBA" id="ARBA00033444"/>
    </source>
</evidence>
<dbReference type="GO" id="GO:0005886">
    <property type="term" value="C:plasma membrane"/>
    <property type="evidence" value="ECO:0007669"/>
    <property type="project" value="UniProtKB-SubCell"/>
</dbReference>
<evidence type="ECO:0000256" key="5">
    <source>
        <dbReference type="ARBA" id="ARBA00011437"/>
    </source>
</evidence>
<evidence type="ECO:0000256" key="1">
    <source>
        <dbReference type="ARBA" id="ARBA00002057"/>
    </source>
</evidence>
<dbReference type="Proteomes" id="UP000494329">
    <property type="component" value="Unassembled WGS sequence"/>
</dbReference>
<feature type="compositionally biased region" description="Low complexity" evidence="16">
    <location>
        <begin position="118"/>
        <end position="146"/>
    </location>
</feature>
<keyword evidence="7 15" id="KW-1003">Cell membrane</keyword>
<evidence type="ECO:0000256" key="8">
    <source>
        <dbReference type="ARBA" id="ARBA00022519"/>
    </source>
</evidence>
<evidence type="ECO:0000256" key="4">
    <source>
        <dbReference type="ARBA" id="ARBA00010714"/>
    </source>
</evidence>
<keyword evidence="18" id="KW-1185">Reference proteome</keyword>
<evidence type="ECO:0000256" key="12">
    <source>
        <dbReference type="ARBA" id="ARBA00022989"/>
    </source>
</evidence>
<dbReference type="Pfam" id="PF03170">
    <property type="entry name" value="BcsB"/>
    <property type="match status" value="1"/>
</dbReference>
<comment type="function">
    <text evidence="1 15">Binds the cellulose synthase activator, bis-(3'-5') cyclic diguanylic acid (c-di-GMP).</text>
</comment>
<dbReference type="InterPro" id="IPR003920">
    <property type="entry name" value="Cell_synth_B"/>
</dbReference>
<evidence type="ECO:0000256" key="2">
    <source>
        <dbReference type="ARBA" id="ARBA00004377"/>
    </source>
</evidence>
<dbReference type="PRINTS" id="PR01440">
    <property type="entry name" value="CELLSNTHASEB"/>
</dbReference>
<feature type="region of interest" description="Disordered" evidence="16">
    <location>
        <begin position="118"/>
        <end position="159"/>
    </location>
</feature>
<feature type="transmembrane region" description="Helical" evidence="15">
    <location>
        <begin position="898"/>
        <end position="919"/>
    </location>
</feature>
<evidence type="ECO:0000256" key="7">
    <source>
        <dbReference type="ARBA" id="ARBA00022475"/>
    </source>
</evidence>
<evidence type="ECO:0000256" key="16">
    <source>
        <dbReference type="SAM" id="MobiDB-lite"/>
    </source>
</evidence>
<comment type="caution">
    <text evidence="15">Lacks conserved residue(s) required for the propagation of feature annotation.</text>
</comment>
<keyword evidence="11 15" id="KW-0135">Cellulose biosynthesis</keyword>
<name>A0A6J5EZF0_9BURK</name>
<keyword evidence="12 15" id="KW-1133">Transmembrane helix</keyword>
<keyword evidence="10 15" id="KW-0812">Transmembrane</keyword>
<evidence type="ECO:0000313" key="17">
    <source>
        <dbReference type="EMBL" id="CAB3771978.1"/>
    </source>
</evidence>
<dbReference type="PANTHER" id="PTHR39083">
    <property type="entry name" value="CYCLIC DI-GMP-BINDING PROTEIN"/>
    <property type="match status" value="1"/>
</dbReference>
<comment type="subunit">
    <text evidence="5 15">Tightly associated with the cellulose synthase catalytic subunit.</text>
</comment>
<keyword evidence="8 15" id="KW-0997">Cell inner membrane</keyword>
<dbReference type="GO" id="GO:0030244">
    <property type="term" value="P:cellulose biosynthetic process"/>
    <property type="evidence" value="ECO:0007669"/>
    <property type="project" value="UniProtKB-KW"/>
</dbReference>
<evidence type="ECO:0000256" key="15">
    <source>
        <dbReference type="RuleBase" id="RU365021"/>
    </source>
</evidence>
<dbReference type="PANTHER" id="PTHR39083:SF1">
    <property type="entry name" value="CYCLIC DI-GMP-BINDING PROTEIN"/>
    <property type="match status" value="1"/>
</dbReference>
<keyword evidence="13 15" id="KW-0472">Membrane</keyword>
<proteinExistence type="inferred from homology"/>
<dbReference type="InterPro" id="IPR018513">
    <property type="entry name" value="Cell_synthase_bac"/>
</dbReference>
<dbReference type="GO" id="GO:0006011">
    <property type="term" value="P:UDP-alpha-D-glucose metabolic process"/>
    <property type="evidence" value="ECO:0007669"/>
    <property type="project" value="InterPro"/>
</dbReference>
<comment type="similarity">
    <text evidence="4 15">Belongs to the AcsB/BcsB family.</text>
</comment>
<evidence type="ECO:0000256" key="3">
    <source>
        <dbReference type="ARBA" id="ARBA00005186"/>
    </source>
</evidence>
<keyword evidence="9 15" id="KW-0973">c-di-GMP</keyword>
<comment type="subcellular location">
    <subcellularLocation>
        <location evidence="2">Cell inner membrane</location>
        <topology evidence="2">Single-pass membrane protein</topology>
    </subcellularLocation>
</comment>
<gene>
    <name evidence="17" type="ORF">LMG29739_06173</name>
</gene>
<evidence type="ECO:0000256" key="11">
    <source>
        <dbReference type="ARBA" id="ARBA00022916"/>
    </source>
</evidence>
<organism evidence="17 18">
    <name type="scientific">Paraburkholderia solisilvae</name>
    <dbReference type="NCBI Taxonomy" id="624376"/>
    <lineage>
        <taxon>Bacteria</taxon>
        <taxon>Pseudomonadati</taxon>
        <taxon>Pseudomonadota</taxon>
        <taxon>Betaproteobacteria</taxon>
        <taxon>Burkholderiales</taxon>
        <taxon>Burkholderiaceae</taxon>
        <taxon>Paraburkholderia</taxon>
    </lineage>
</organism>
<dbReference type="NCBIfam" id="NF008327">
    <property type="entry name" value="PRK11114.2-1"/>
    <property type="match status" value="1"/>
</dbReference>
<protein>
    <recommendedName>
        <fullName evidence="6 15">Cyclic di-GMP-binding protein</fullName>
    </recommendedName>
    <alternativeName>
        <fullName evidence="14 15">Cellulose synthase regulatory subunit</fullName>
    </alternativeName>
</protein>
<feature type="region of interest" description="Disordered" evidence="16">
    <location>
        <begin position="1"/>
        <end position="21"/>
    </location>
</feature>